<protein>
    <submittedName>
        <fullName evidence="1">Uncharacterized protein</fullName>
    </submittedName>
</protein>
<keyword evidence="2" id="KW-1185">Reference proteome</keyword>
<gene>
    <name evidence="1" type="ORF">BN11_4300004</name>
</gene>
<evidence type="ECO:0000313" key="1">
    <source>
        <dbReference type="EMBL" id="CCH74396.1"/>
    </source>
</evidence>
<accession>W6K036</accession>
<dbReference type="EMBL" id="CAJA01000369">
    <property type="protein sequence ID" value="CCH74396.1"/>
    <property type="molecule type" value="Genomic_DNA"/>
</dbReference>
<reference evidence="1 2" key="1">
    <citation type="journal article" date="2013" name="ISME J.">
        <title>A metabolic model for members of the genus Tetrasphaera involved in enhanced biological phosphorus removal.</title>
        <authorList>
            <person name="Kristiansen R."/>
            <person name="Nguyen H.T.T."/>
            <person name="Saunders A.M."/>
            <person name="Nielsen J.L."/>
            <person name="Wimmer R."/>
            <person name="Le V.Q."/>
            <person name="McIlroy S.J."/>
            <person name="Petrovski S."/>
            <person name="Seviour R.J."/>
            <person name="Calteau A."/>
            <person name="Nielsen K.L."/>
            <person name="Nielsen P.H."/>
        </authorList>
    </citation>
    <scope>NUCLEOTIDE SEQUENCE [LARGE SCALE GENOMIC DNA]</scope>
    <source>
        <strain evidence="1 2">Ben110</strain>
    </source>
</reference>
<dbReference type="AlphaFoldDB" id="W6K036"/>
<proteinExistence type="predicted"/>
<evidence type="ECO:0000313" key="2">
    <source>
        <dbReference type="Proteomes" id="UP000035763"/>
    </source>
</evidence>
<organism evidence="1 2">
    <name type="scientific">Nostocoides australiense Ben110</name>
    <dbReference type="NCBI Taxonomy" id="1193182"/>
    <lineage>
        <taxon>Bacteria</taxon>
        <taxon>Bacillati</taxon>
        <taxon>Actinomycetota</taxon>
        <taxon>Actinomycetes</taxon>
        <taxon>Micrococcales</taxon>
        <taxon>Intrasporangiaceae</taxon>
        <taxon>Nostocoides</taxon>
    </lineage>
</organism>
<name>W6K036_9MICO</name>
<comment type="caution">
    <text evidence="1">The sequence shown here is derived from an EMBL/GenBank/DDBJ whole genome shotgun (WGS) entry which is preliminary data.</text>
</comment>
<dbReference type="Proteomes" id="UP000035763">
    <property type="component" value="Unassembled WGS sequence"/>
</dbReference>
<sequence length="39" mass="4379">MGRLAHQAGIPLRLFTQEQGRLEERYLSLVGTQEGPVAR</sequence>